<dbReference type="Pfam" id="PF04851">
    <property type="entry name" value="ResIII"/>
    <property type="match status" value="1"/>
</dbReference>
<keyword evidence="6" id="KW-1185">Reference proteome</keyword>
<dbReference type="SUPFAM" id="SSF52540">
    <property type="entry name" value="P-loop containing nucleoside triphosphate hydrolases"/>
    <property type="match status" value="1"/>
</dbReference>
<dbReference type="GO" id="GO:0003677">
    <property type="term" value="F:DNA binding"/>
    <property type="evidence" value="ECO:0007669"/>
    <property type="project" value="UniProtKB-KW"/>
</dbReference>
<dbReference type="GO" id="GO:0006270">
    <property type="term" value="P:DNA replication initiation"/>
    <property type="evidence" value="ECO:0007669"/>
    <property type="project" value="TreeGrafter"/>
</dbReference>
<feature type="domain" description="Helicase ATP-binding" evidence="4">
    <location>
        <begin position="102"/>
        <end position="254"/>
    </location>
</feature>
<gene>
    <name evidence="5" type="ORF">CUU66_04470</name>
</gene>
<dbReference type="PANTHER" id="PTHR30580">
    <property type="entry name" value="PRIMOSOMAL PROTEIN N"/>
    <property type="match status" value="1"/>
</dbReference>
<dbReference type="Proteomes" id="UP000234748">
    <property type="component" value="Unassembled WGS sequence"/>
</dbReference>
<dbReference type="InterPro" id="IPR006935">
    <property type="entry name" value="Helicase/UvrB_N"/>
</dbReference>
<dbReference type="GO" id="GO:0043138">
    <property type="term" value="F:3'-5' DNA helicase activity"/>
    <property type="evidence" value="ECO:0007669"/>
    <property type="project" value="TreeGrafter"/>
</dbReference>
<keyword evidence="2" id="KW-0067">ATP-binding</keyword>
<evidence type="ECO:0000256" key="1">
    <source>
        <dbReference type="ARBA" id="ARBA00022741"/>
    </source>
</evidence>
<dbReference type="GO" id="GO:0006302">
    <property type="term" value="P:double-strand break repair"/>
    <property type="evidence" value="ECO:0007669"/>
    <property type="project" value="TreeGrafter"/>
</dbReference>
<dbReference type="GO" id="GO:0016787">
    <property type="term" value="F:hydrolase activity"/>
    <property type="evidence" value="ECO:0007669"/>
    <property type="project" value="InterPro"/>
</dbReference>
<comment type="caution">
    <text evidence="5">The sequence shown here is derived from an EMBL/GenBank/DDBJ whole genome shotgun (WGS) entry which is preliminary data.</text>
</comment>
<dbReference type="GO" id="GO:0006310">
    <property type="term" value="P:DNA recombination"/>
    <property type="evidence" value="ECO:0007669"/>
    <property type="project" value="TreeGrafter"/>
</dbReference>
<reference evidence="5 6" key="1">
    <citation type="submission" date="2017-11" db="EMBL/GenBank/DDBJ databases">
        <title>Comparitive Functional Genomics of Dry Heat Resistant strains isolated from the Viking Spacecraft.</title>
        <authorList>
            <person name="Seuylemezian A."/>
            <person name="Cooper K."/>
            <person name="Vaishampayan P."/>
        </authorList>
    </citation>
    <scope>NUCLEOTIDE SEQUENCE [LARGE SCALE GENOMIC DNA]</scope>
    <source>
        <strain evidence="5 6">V1-29</strain>
    </source>
</reference>
<keyword evidence="3" id="KW-0238">DNA-binding</keyword>
<evidence type="ECO:0000313" key="6">
    <source>
        <dbReference type="Proteomes" id="UP000234748"/>
    </source>
</evidence>
<evidence type="ECO:0000313" key="5">
    <source>
        <dbReference type="EMBL" id="PLT31118.1"/>
    </source>
</evidence>
<organism evidence="5 6">
    <name type="scientific">Peribacillus deserti</name>
    <dbReference type="NCBI Taxonomy" id="673318"/>
    <lineage>
        <taxon>Bacteria</taxon>
        <taxon>Bacillati</taxon>
        <taxon>Bacillota</taxon>
        <taxon>Bacilli</taxon>
        <taxon>Bacillales</taxon>
        <taxon>Bacillaceae</taxon>
        <taxon>Peribacillus</taxon>
    </lineage>
</organism>
<evidence type="ECO:0000256" key="2">
    <source>
        <dbReference type="ARBA" id="ARBA00022840"/>
    </source>
</evidence>
<dbReference type="PANTHER" id="PTHR30580:SF1">
    <property type="entry name" value="COMF OPERON PROTEIN 1"/>
    <property type="match status" value="1"/>
</dbReference>
<dbReference type="AlphaFoldDB" id="A0A2N5M9S6"/>
<name>A0A2N5M9S6_9BACI</name>
<dbReference type="OrthoDB" id="2077914at2"/>
<dbReference type="SMART" id="SM00490">
    <property type="entry name" value="HELICc"/>
    <property type="match status" value="1"/>
</dbReference>
<sequence>MLEEHIAHGYVGWYQGLHDPNGKYTCGRCGNKAKHLFAEFPCSRCGNSCVYCRNCIMMGRVSSCSKLYTWTGPHYEFSHKQNSLAWTGTLSEAQAAASQKAIEAVEQNNELLVWAVCGAGKTEILFQAIEKALQTGKRICLATPRTDVVLELVPRFRKAFPQTEIAALYGGSDERNLAGQLIISTTHQLFRFQDALDVLIIDEVDAFPYSADYSLQAASQKSRKHISSRIYLTATPSAALKNEVKSGKLESTIIPARFHRNPIPLPRIVWCGNWEKSLRKKRIPKKLLNWISFRLQNNSIPFLIFFPTIKIMELALPLFQSLHEDIAAVHAEDPNRKETVVSLREGRVPGLLTTTILERGVTIPRLEVAVLGAESLIFTESALVQIAGRVGRKADFPTGNVTFFHYGKTEAMLAAVRHIRTMNKHAEERGLFG</sequence>
<dbReference type="FunFam" id="3.40.50.300:FF:001736">
    <property type="entry name" value="COMF operon protein 1"/>
    <property type="match status" value="1"/>
</dbReference>
<dbReference type="InterPro" id="IPR014001">
    <property type="entry name" value="Helicase_ATP-bd"/>
</dbReference>
<dbReference type="EMBL" id="PGUY01000013">
    <property type="protein sequence ID" value="PLT31118.1"/>
    <property type="molecule type" value="Genomic_DNA"/>
</dbReference>
<evidence type="ECO:0000259" key="4">
    <source>
        <dbReference type="PROSITE" id="PS51192"/>
    </source>
</evidence>
<keyword evidence="1" id="KW-0547">Nucleotide-binding</keyword>
<dbReference type="InterPro" id="IPR001650">
    <property type="entry name" value="Helicase_C-like"/>
</dbReference>
<keyword evidence="5" id="KW-0378">Hydrolase</keyword>
<dbReference type="SMART" id="SM00487">
    <property type="entry name" value="DEXDc"/>
    <property type="match status" value="1"/>
</dbReference>
<proteinExistence type="predicted"/>
<dbReference type="Pfam" id="PF00271">
    <property type="entry name" value="Helicase_C"/>
    <property type="match status" value="1"/>
</dbReference>
<evidence type="ECO:0000256" key="3">
    <source>
        <dbReference type="ARBA" id="ARBA00023125"/>
    </source>
</evidence>
<dbReference type="PROSITE" id="PS51192">
    <property type="entry name" value="HELICASE_ATP_BIND_1"/>
    <property type="match status" value="1"/>
</dbReference>
<dbReference type="InterPro" id="IPR027417">
    <property type="entry name" value="P-loop_NTPase"/>
</dbReference>
<accession>A0A2N5M9S6</accession>
<keyword evidence="5" id="KW-0347">Helicase</keyword>
<dbReference type="Gene3D" id="3.40.50.300">
    <property type="entry name" value="P-loop containing nucleotide triphosphate hydrolases"/>
    <property type="match status" value="2"/>
</dbReference>
<protein>
    <submittedName>
        <fullName evidence="5">DNA/RNA helicase</fullName>
    </submittedName>
</protein>
<dbReference type="GO" id="GO:0005524">
    <property type="term" value="F:ATP binding"/>
    <property type="evidence" value="ECO:0007669"/>
    <property type="project" value="UniProtKB-KW"/>
</dbReference>